<dbReference type="PANTHER" id="PTHR43712:SF2">
    <property type="entry name" value="O-METHYLTRANSFERASE CICE"/>
    <property type="match status" value="1"/>
</dbReference>
<dbReference type="GO" id="GO:0032259">
    <property type="term" value="P:methylation"/>
    <property type="evidence" value="ECO:0007669"/>
    <property type="project" value="UniProtKB-KW"/>
</dbReference>
<dbReference type="PROSITE" id="PS51683">
    <property type="entry name" value="SAM_OMT_II"/>
    <property type="match status" value="1"/>
</dbReference>
<name>A0A5C8FNN1_9SPIR</name>
<dbReference type="RefSeq" id="WP_147717839.1">
    <property type="nucleotide sequence ID" value="NZ_SAYE01000009.1"/>
</dbReference>
<feature type="domain" description="O-methyltransferase C-terminal" evidence="4">
    <location>
        <begin position="349"/>
        <end position="525"/>
    </location>
</feature>
<evidence type="ECO:0000313" key="5">
    <source>
        <dbReference type="EMBL" id="TXJ51201.1"/>
    </source>
</evidence>
<dbReference type="Pfam" id="PF00891">
    <property type="entry name" value="Methyltransf_2"/>
    <property type="match status" value="1"/>
</dbReference>
<evidence type="ECO:0000256" key="3">
    <source>
        <dbReference type="ARBA" id="ARBA00022691"/>
    </source>
</evidence>
<dbReference type="Proteomes" id="UP000322307">
    <property type="component" value="Unassembled WGS sequence"/>
</dbReference>
<gene>
    <name evidence="5" type="ORF">EPJ84_04855</name>
</gene>
<evidence type="ECO:0000256" key="1">
    <source>
        <dbReference type="ARBA" id="ARBA00022603"/>
    </source>
</evidence>
<dbReference type="SUPFAM" id="SSF53335">
    <property type="entry name" value="S-adenosyl-L-methionine-dependent methyltransferases"/>
    <property type="match status" value="1"/>
</dbReference>
<evidence type="ECO:0000256" key="2">
    <source>
        <dbReference type="ARBA" id="ARBA00022679"/>
    </source>
</evidence>
<dbReference type="InterPro" id="IPR029063">
    <property type="entry name" value="SAM-dependent_MTases_sf"/>
</dbReference>
<sequence length="548" mass="64092">MFNEKIEISLDETHHVIGDKPLYAKRYYKVLSFHNGIAPVYELVNKKDKLLKAFFIDTNNKKLFMREFQKAFGFYEGLACVSDESGFYHILENGKDAYNKRFAWCGNFVEGACVVKNGKGKYFHIDIFGNPLYEYKFEYVGDYKYGIAVALLKNGKCIHIKRNGKRFHNEEYEFLEPFHKGIAVAKDEEGYFHIDKSGRALYKQRYAKLEPFYNGKAFGLDFDGNKILIDESSINLKSQSKILSDTNKNFIKNSISNEAFSFFRTRILYSILELNVLENLKSKSEIELEEYPKNLIFQWLINNGYINKNLKLTIKGNIALNLKPLISYWQNLPFIASLDLEKSLKYNTEYFSKRFGKPYFDYILNKINSNEAQKFSFISNFYTKDYDISSLQLFDETVCDIGCGSGILLDKINKKFPHIKTIYADKEDFRILKNKTFKKIDFFKPLHIKADVFIISRILHDWDDENAIKILKNISQYMNKNSMLLVFESIIDIKKLDNLDICFHLLNFLGGRERSLKEFEDIFSKSNLEIENITGGKLINIIKARKKL</sequence>
<evidence type="ECO:0000259" key="4">
    <source>
        <dbReference type="Pfam" id="PF00891"/>
    </source>
</evidence>
<dbReference type="Pfam" id="PF14903">
    <property type="entry name" value="WG_beta_rep"/>
    <property type="match status" value="2"/>
</dbReference>
<proteinExistence type="predicted"/>
<dbReference type="InterPro" id="IPR016461">
    <property type="entry name" value="COMT-like"/>
</dbReference>
<accession>A0A5C8FNN1</accession>
<protein>
    <recommendedName>
        <fullName evidence="4">O-methyltransferase C-terminal domain-containing protein</fullName>
    </recommendedName>
</protein>
<dbReference type="Gene3D" id="3.40.50.150">
    <property type="entry name" value="Vaccinia Virus protein VP39"/>
    <property type="match status" value="1"/>
</dbReference>
<keyword evidence="3" id="KW-0949">S-adenosyl-L-methionine</keyword>
<dbReference type="GO" id="GO:0008171">
    <property type="term" value="F:O-methyltransferase activity"/>
    <property type="evidence" value="ECO:0007669"/>
    <property type="project" value="InterPro"/>
</dbReference>
<dbReference type="PANTHER" id="PTHR43712">
    <property type="entry name" value="PUTATIVE (AFU_ORTHOLOGUE AFUA_4G14580)-RELATED"/>
    <property type="match status" value="1"/>
</dbReference>
<dbReference type="EMBL" id="SAYE01000009">
    <property type="protein sequence ID" value="TXJ51201.1"/>
    <property type="molecule type" value="Genomic_DNA"/>
</dbReference>
<dbReference type="InterPro" id="IPR001077">
    <property type="entry name" value="COMT_C"/>
</dbReference>
<evidence type="ECO:0000313" key="6">
    <source>
        <dbReference type="Proteomes" id="UP000322307"/>
    </source>
</evidence>
<reference evidence="5 6" key="1">
    <citation type="journal article" date="1992" name="Lakartidningen">
        <title>[Penicillin V and not amoxicillin is the first choice preparation in acute otitis].</title>
        <authorList>
            <person name="Kamme C."/>
            <person name="Lundgren K."/>
            <person name="Prellner K."/>
        </authorList>
    </citation>
    <scope>NUCLEOTIDE SEQUENCE [LARGE SCALE GENOMIC DNA]</scope>
    <source>
        <strain evidence="5 6">PC3939II</strain>
    </source>
</reference>
<dbReference type="AlphaFoldDB" id="A0A5C8FNN1"/>
<keyword evidence="2" id="KW-0808">Transferase</keyword>
<organism evidence="5 6">
    <name type="scientific">Brachyspira aalborgi</name>
    <dbReference type="NCBI Taxonomy" id="29522"/>
    <lineage>
        <taxon>Bacteria</taxon>
        <taxon>Pseudomonadati</taxon>
        <taxon>Spirochaetota</taxon>
        <taxon>Spirochaetia</taxon>
        <taxon>Brachyspirales</taxon>
        <taxon>Brachyspiraceae</taxon>
        <taxon>Brachyspira</taxon>
    </lineage>
</organism>
<dbReference type="InterPro" id="IPR032774">
    <property type="entry name" value="WG_beta_rep"/>
</dbReference>
<keyword evidence="1" id="KW-0489">Methyltransferase</keyword>
<comment type="caution">
    <text evidence="5">The sequence shown here is derived from an EMBL/GenBank/DDBJ whole genome shotgun (WGS) entry which is preliminary data.</text>
</comment>